<proteinExistence type="predicted"/>
<name>A0A0P1ASR2_PLAHL</name>
<dbReference type="Proteomes" id="UP000054928">
    <property type="component" value="Unassembled WGS sequence"/>
</dbReference>
<protein>
    <submittedName>
        <fullName evidence="1">Uncharacterized protein</fullName>
    </submittedName>
</protein>
<evidence type="ECO:0000313" key="1">
    <source>
        <dbReference type="EMBL" id="CEG44466.1"/>
    </source>
</evidence>
<sequence length="52" mass="5807">MGLASSPYSRHSSFTAVLLVTMTELRLVSMPLPLPQYRLMLVVLLVSMTELL</sequence>
<reference evidence="2" key="1">
    <citation type="submission" date="2014-09" db="EMBL/GenBank/DDBJ databases">
        <authorList>
            <person name="Sharma Rahul"/>
            <person name="Thines Marco"/>
        </authorList>
    </citation>
    <scope>NUCLEOTIDE SEQUENCE [LARGE SCALE GENOMIC DNA]</scope>
</reference>
<accession>A0A0P1ASR2</accession>
<keyword evidence="2" id="KW-1185">Reference proteome</keyword>
<dbReference type="AlphaFoldDB" id="A0A0P1ASR2"/>
<dbReference type="GeneID" id="36395885"/>
<evidence type="ECO:0000313" key="2">
    <source>
        <dbReference type="Proteomes" id="UP000054928"/>
    </source>
</evidence>
<dbReference type="RefSeq" id="XP_024580835.1">
    <property type="nucleotide sequence ID" value="XM_024730571.1"/>
</dbReference>
<organism evidence="1 2">
    <name type="scientific">Plasmopara halstedii</name>
    <name type="common">Downy mildew of sunflower</name>
    <dbReference type="NCBI Taxonomy" id="4781"/>
    <lineage>
        <taxon>Eukaryota</taxon>
        <taxon>Sar</taxon>
        <taxon>Stramenopiles</taxon>
        <taxon>Oomycota</taxon>
        <taxon>Peronosporomycetes</taxon>
        <taxon>Peronosporales</taxon>
        <taxon>Peronosporaceae</taxon>
        <taxon>Plasmopara</taxon>
    </lineage>
</organism>
<dbReference type="EMBL" id="CCYD01001204">
    <property type="protein sequence ID" value="CEG44466.1"/>
    <property type="molecule type" value="Genomic_DNA"/>
</dbReference>